<keyword evidence="1" id="KW-0472">Membrane</keyword>
<name>A0A4S4NNI1_9BACT</name>
<evidence type="ECO:0000313" key="3">
    <source>
        <dbReference type="Proteomes" id="UP000308528"/>
    </source>
</evidence>
<feature type="transmembrane region" description="Helical" evidence="1">
    <location>
        <begin position="34"/>
        <end position="54"/>
    </location>
</feature>
<feature type="transmembrane region" description="Helical" evidence="1">
    <location>
        <begin position="60"/>
        <end position="78"/>
    </location>
</feature>
<feature type="transmembrane region" description="Helical" evidence="1">
    <location>
        <begin position="6"/>
        <end position="27"/>
    </location>
</feature>
<evidence type="ECO:0000313" key="2">
    <source>
        <dbReference type="EMBL" id="THH41412.1"/>
    </source>
</evidence>
<dbReference type="AlphaFoldDB" id="A0A4S4NNI1"/>
<dbReference type="OrthoDB" id="1495713at2"/>
<comment type="caution">
    <text evidence="2">The sequence shown here is derived from an EMBL/GenBank/DDBJ whole genome shotgun (WGS) entry which is preliminary data.</text>
</comment>
<dbReference type="EMBL" id="SRSF01000001">
    <property type="protein sequence ID" value="THH41412.1"/>
    <property type="molecule type" value="Genomic_DNA"/>
</dbReference>
<protein>
    <submittedName>
        <fullName evidence="2">Uncharacterized protein</fullName>
    </submittedName>
</protein>
<sequence length="83" mass="9433">MPLLILLLGFFFPRLVIVLLYFFTGWFRAAFDGFLIPLLGFIFLPLTTLWYGISETYFESVQTVGLIIAVLLDLGIVGSKLRD</sequence>
<gene>
    <name evidence="2" type="ORF">E4021_02090</name>
</gene>
<evidence type="ECO:0000256" key="1">
    <source>
        <dbReference type="SAM" id="Phobius"/>
    </source>
</evidence>
<dbReference type="Proteomes" id="UP000308528">
    <property type="component" value="Unassembled WGS sequence"/>
</dbReference>
<keyword evidence="1" id="KW-1133">Transmembrane helix</keyword>
<keyword evidence="1" id="KW-0812">Transmembrane</keyword>
<dbReference type="RefSeq" id="WP_136456238.1">
    <property type="nucleotide sequence ID" value="NZ_SRSF01000001.1"/>
</dbReference>
<accession>A0A4S4NNI1</accession>
<proteinExistence type="predicted"/>
<organism evidence="2 3">
    <name type="scientific">Neolewinella litorea</name>
    <dbReference type="NCBI Taxonomy" id="2562452"/>
    <lineage>
        <taxon>Bacteria</taxon>
        <taxon>Pseudomonadati</taxon>
        <taxon>Bacteroidota</taxon>
        <taxon>Saprospiria</taxon>
        <taxon>Saprospirales</taxon>
        <taxon>Lewinellaceae</taxon>
        <taxon>Neolewinella</taxon>
    </lineage>
</organism>
<keyword evidence="3" id="KW-1185">Reference proteome</keyword>
<reference evidence="2 3" key="1">
    <citation type="submission" date="2019-04" db="EMBL/GenBank/DDBJ databases">
        <title>Lewinella litorea sp. nov., isolated from a marine sand.</title>
        <authorList>
            <person name="Yoon J.-H."/>
        </authorList>
    </citation>
    <scope>NUCLEOTIDE SEQUENCE [LARGE SCALE GENOMIC DNA]</scope>
    <source>
        <strain evidence="2 3">HSMS-39</strain>
    </source>
</reference>